<name>A0AAD4CLV2_ASPNN</name>
<proteinExistence type="predicted"/>
<reference evidence="1" key="2">
    <citation type="submission" date="2020-02" db="EMBL/GenBank/DDBJ databases">
        <authorList>
            <person name="Gilchrist C.L.M."/>
            <person name="Chooi Y.-H."/>
        </authorList>
    </citation>
    <scope>NUCLEOTIDE SEQUENCE</scope>
    <source>
        <strain evidence="1">MST-FP2251</strain>
    </source>
</reference>
<keyword evidence="2" id="KW-1185">Reference proteome</keyword>
<dbReference type="InterPro" id="IPR053226">
    <property type="entry name" value="Pyrrolopyrazine_biosynth_F"/>
</dbReference>
<dbReference type="Proteomes" id="UP001194746">
    <property type="component" value="Unassembled WGS sequence"/>
</dbReference>
<dbReference type="PANTHER" id="PTHR48419:SF1">
    <property type="entry name" value="SULFOTRANSFERASE DOMAIN-CONTAINING PROTEIN"/>
    <property type="match status" value="1"/>
</dbReference>
<dbReference type="InterPro" id="IPR027417">
    <property type="entry name" value="P-loop_NTPase"/>
</dbReference>
<gene>
    <name evidence="1" type="ORF">FE257_009274</name>
</gene>
<sequence length="360" mass="42367">MGECVDTHDACDLQKDKRILLISYPRTASNLLLKMMSLERQPRVISNRRGGYYFWDAFMKGRATTSAWRPVEQWTDEDIEEMQSAFQQSCDNLESESQVSKLHGKIFFAKEHAQWLADPSEVSNYLFDYDGYAASPFTIRIPDSYETLRSFHPNNFTVLPDDYLETWTVTFLIRHPALAFPSFYRAMMELEKGGFARSDEFHHLMELNATLRWTRLLYDWCSERKEASRLANGSRPRYPLLLDAHDITHDHRLVMKYCELLGMDPTRVQTQWDSIDPQSSDEPEVIESIRGPEAIMLSTLRQSRQSIKDKTPHLVDISLERKKWNREFGEEVGEKMTYWVKKAMPDYDYLRSRRLRCEDV</sequence>
<dbReference type="EMBL" id="VCAU01000051">
    <property type="protein sequence ID" value="KAF9888138.1"/>
    <property type="molecule type" value="Genomic_DNA"/>
</dbReference>
<dbReference type="SUPFAM" id="SSF52540">
    <property type="entry name" value="P-loop containing nucleoside triphosphate hydrolases"/>
    <property type="match status" value="1"/>
</dbReference>
<dbReference type="AlphaFoldDB" id="A0AAD4CLV2"/>
<reference evidence="1" key="1">
    <citation type="journal article" date="2019" name="Beilstein J. Org. Chem.">
        <title>Nanangenines: drimane sesquiterpenoids as the dominant metabolite cohort of a novel Australian fungus, Aspergillus nanangensis.</title>
        <authorList>
            <person name="Lacey H.J."/>
            <person name="Gilchrist C.L.M."/>
            <person name="Crombie A."/>
            <person name="Kalaitzis J.A."/>
            <person name="Vuong D."/>
            <person name="Rutledge P.J."/>
            <person name="Turner P."/>
            <person name="Pitt J.I."/>
            <person name="Lacey E."/>
            <person name="Chooi Y.H."/>
            <person name="Piggott A.M."/>
        </authorList>
    </citation>
    <scope>NUCLEOTIDE SEQUENCE</scope>
    <source>
        <strain evidence="1">MST-FP2251</strain>
    </source>
</reference>
<protein>
    <submittedName>
        <fullName evidence="1">Uncharacterized protein</fullName>
    </submittedName>
</protein>
<accession>A0AAD4CLV2</accession>
<comment type="caution">
    <text evidence="1">The sequence shown here is derived from an EMBL/GenBank/DDBJ whole genome shotgun (WGS) entry which is preliminary data.</text>
</comment>
<dbReference type="PANTHER" id="PTHR48419">
    <property type="entry name" value="SULFOTRANSFERASE DOMAIN-CONTAINING PROTEIN"/>
    <property type="match status" value="1"/>
</dbReference>
<evidence type="ECO:0000313" key="1">
    <source>
        <dbReference type="EMBL" id="KAF9888138.1"/>
    </source>
</evidence>
<organism evidence="1 2">
    <name type="scientific">Aspergillus nanangensis</name>
    <dbReference type="NCBI Taxonomy" id="2582783"/>
    <lineage>
        <taxon>Eukaryota</taxon>
        <taxon>Fungi</taxon>
        <taxon>Dikarya</taxon>
        <taxon>Ascomycota</taxon>
        <taxon>Pezizomycotina</taxon>
        <taxon>Eurotiomycetes</taxon>
        <taxon>Eurotiomycetidae</taxon>
        <taxon>Eurotiales</taxon>
        <taxon>Aspergillaceae</taxon>
        <taxon>Aspergillus</taxon>
        <taxon>Aspergillus subgen. Circumdati</taxon>
    </lineage>
</organism>
<evidence type="ECO:0000313" key="2">
    <source>
        <dbReference type="Proteomes" id="UP001194746"/>
    </source>
</evidence>